<protein>
    <submittedName>
        <fullName evidence="3">FAD/NAD(P)-binding protein</fullName>
    </submittedName>
</protein>
<feature type="region of interest" description="Disordered" evidence="1">
    <location>
        <begin position="877"/>
        <end position="904"/>
    </location>
</feature>
<comment type="caution">
    <text evidence="3">The sequence shown here is derived from an EMBL/GenBank/DDBJ whole genome shotgun (WGS) entry which is preliminary data.</text>
</comment>
<name>A0ABU8U8Y7_9ACTN</name>
<reference evidence="3 4" key="1">
    <citation type="submission" date="2024-03" db="EMBL/GenBank/DDBJ databases">
        <title>Novel Streptomyces species of biotechnological and ecological value are a feature of Machair soil.</title>
        <authorList>
            <person name="Prole J.R."/>
            <person name="Goodfellow M."/>
            <person name="Allenby N."/>
            <person name="Ward A.C."/>
        </authorList>
    </citation>
    <scope>NUCLEOTIDE SEQUENCE [LARGE SCALE GENOMIC DNA]</scope>
    <source>
        <strain evidence="3 4">MS1.HAVA.3</strain>
    </source>
</reference>
<dbReference type="InterPro" id="IPR011990">
    <property type="entry name" value="TPR-like_helical_dom_sf"/>
</dbReference>
<dbReference type="SUPFAM" id="SSF51905">
    <property type="entry name" value="FAD/NAD(P)-binding domain"/>
    <property type="match status" value="1"/>
</dbReference>
<keyword evidence="4" id="KW-1185">Reference proteome</keyword>
<dbReference type="Gene3D" id="3.50.50.60">
    <property type="entry name" value="FAD/NAD(P)-binding domain"/>
    <property type="match status" value="1"/>
</dbReference>
<dbReference type="PANTHER" id="PTHR40254">
    <property type="entry name" value="BLR0577 PROTEIN"/>
    <property type="match status" value="1"/>
</dbReference>
<dbReference type="Proteomes" id="UP001382904">
    <property type="component" value="Unassembled WGS sequence"/>
</dbReference>
<evidence type="ECO:0000259" key="2">
    <source>
        <dbReference type="Pfam" id="PF13454"/>
    </source>
</evidence>
<dbReference type="InterPro" id="IPR036188">
    <property type="entry name" value="FAD/NAD-bd_sf"/>
</dbReference>
<organism evidence="3 4">
    <name type="scientific">Streptomyces caledonius</name>
    <dbReference type="NCBI Taxonomy" id="3134107"/>
    <lineage>
        <taxon>Bacteria</taxon>
        <taxon>Bacillati</taxon>
        <taxon>Actinomycetota</taxon>
        <taxon>Actinomycetes</taxon>
        <taxon>Kitasatosporales</taxon>
        <taxon>Streptomycetaceae</taxon>
        <taxon>Streptomyces</taxon>
    </lineage>
</organism>
<evidence type="ECO:0000313" key="3">
    <source>
        <dbReference type="EMBL" id="MEJ8644317.1"/>
    </source>
</evidence>
<evidence type="ECO:0000256" key="1">
    <source>
        <dbReference type="SAM" id="MobiDB-lite"/>
    </source>
</evidence>
<dbReference type="Pfam" id="PF13454">
    <property type="entry name" value="NAD_binding_9"/>
    <property type="match status" value="1"/>
</dbReference>
<feature type="domain" description="FAD-dependent urate hydroxylase HpyO/Asp monooxygenase CreE-like FAD/NAD(P)-binding" evidence="2">
    <location>
        <begin position="12"/>
        <end position="161"/>
    </location>
</feature>
<evidence type="ECO:0000313" key="4">
    <source>
        <dbReference type="Proteomes" id="UP001382904"/>
    </source>
</evidence>
<dbReference type="EMBL" id="JBBKAM010000002">
    <property type="protein sequence ID" value="MEJ8644317.1"/>
    <property type="molecule type" value="Genomic_DNA"/>
</dbReference>
<proteinExistence type="predicted"/>
<accession>A0ABU8U8Y7</accession>
<dbReference type="InterPro" id="IPR052189">
    <property type="entry name" value="L-asp_N-monooxygenase_NS-form"/>
</dbReference>
<dbReference type="PANTHER" id="PTHR40254:SF1">
    <property type="entry name" value="BLR0577 PROTEIN"/>
    <property type="match status" value="1"/>
</dbReference>
<dbReference type="SUPFAM" id="SSF48452">
    <property type="entry name" value="TPR-like"/>
    <property type="match status" value="1"/>
</dbReference>
<sequence length="904" mass="97173">MVSWNLSSRHIAVVGAGAAGTLTAVQLMRQAERLGRALEVWLIDPAEQAGPGTAYGTSDPRHLLNVAAGRMSAFPDDPEHFLRWLAAERPSCAPGDFVSRQEYGRYLTEVLQDTTARCERARLHRVRDRVVSVRRQGSGLALRLADGSELRTAAAVLALGNFAPGQDWAGTDLRRSDRYVADPWAPGALDAVPEDGDLLLVGTGLTMADVAITLARPDRVVHAVSRHGLLPAEHLAAAAPAAEPPGLDGSHGLDALRRDVRRHLAASRRAHGDWRPGMDGLRPVTAALWQQLSAVDRTRFLREDLRTWEVHRHRMAPGTAARVRELRAAGRLRTGAAQLVEAAPGDEAVSVKLSDGRELRVAAVVNCTGVQTDLGRTTDPLVRCLLDGGHARTGPAGLGFDTGSDGRVVPAAATAAPPLWTIGVLRRGNLLESTALPEIRTQAAEVAAGILTTLAERRTSRPTDRYGLSLSTTREAAGLYDQALERILAGRFGAEALLTEAVGADPDFAAGHAALSLLGHECEAPVNTASALAAARRAAAHRADDRERSLVAAVAARLTGTEESGKAALLGHIAEHPRDALIVSVAVPTVSFNGVTSGKEAWTLVEGLSGTYGTDWWYLGQLAFVRQEQERWEEAEDLAVRALADHPTAGHAVHARTHVFYETGEHRAGLAWLDEWMRRHGAGSPHRSHFSWHAALHELMLDDRPALHRRYHRELTASRVSRGRVLVDSASLLWRARMTGSWSGELPLPDLLDTAPERWLTAPPTAFTALHGALALAASGDLDGLGRLEAHALTHDHADFLPIAPLCDALSAVVRQHWRQAALRLRPLLPAIARVGGSKAQHEVLEETLLHALVAGGEHDRAAELLSARLDRRPSPLDRRRLGTVAGPREALEPVPAGGVAHAR</sequence>
<gene>
    <name evidence="3" type="ORF">WKI68_29300</name>
</gene>
<dbReference type="InterPro" id="IPR038732">
    <property type="entry name" value="HpyO/CreE_NAD-binding"/>
</dbReference>
<dbReference type="Gene3D" id="1.25.40.10">
    <property type="entry name" value="Tetratricopeptide repeat domain"/>
    <property type="match status" value="1"/>
</dbReference>